<dbReference type="CDD" id="cd00077">
    <property type="entry name" value="HDc"/>
    <property type="match status" value="1"/>
</dbReference>
<dbReference type="InterPro" id="IPR003607">
    <property type="entry name" value="HD/PDEase_dom"/>
</dbReference>
<name>A0A6A5ZQ10_9PLEO</name>
<organism evidence="2 3">
    <name type="scientific">Lophiotrema nucula</name>
    <dbReference type="NCBI Taxonomy" id="690887"/>
    <lineage>
        <taxon>Eukaryota</taxon>
        <taxon>Fungi</taxon>
        <taxon>Dikarya</taxon>
        <taxon>Ascomycota</taxon>
        <taxon>Pezizomycotina</taxon>
        <taxon>Dothideomycetes</taxon>
        <taxon>Pleosporomycetidae</taxon>
        <taxon>Pleosporales</taxon>
        <taxon>Lophiotremataceae</taxon>
        <taxon>Lophiotrema</taxon>
    </lineage>
</organism>
<feature type="domain" description="HD" evidence="1">
    <location>
        <begin position="47"/>
        <end position="157"/>
    </location>
</feature>
<dbReference type="Gene3D" id="1.10.3210.10">
    <property type="entry name" value="Hypothetical protein af1432"/>
    <property type="match status" value="1"/>
</dbReference>
<dbReference type="PANTHER" id="PTHR35569:SF1">
    <property type="entry name" value="CYANAMIDE HYDRATASE DDI2-RELATED"/>
    <property type="match status" value="1"/>
</dbReference>
<dbReference type="SMART" id="SM00471">
    <property type="entry name" value="HDc"/>
    <property type="match status" value="1"/>
</dbReference>
<dbReference type="PANTHER" id="PTHR35569">
    <property type="entry name" value="CYANAMIDE HYDRATASE DDI2-RELATED"/>
    <property type="match status" value="1"/>
</dbReference>
<evidence type="ECO:0000259" key="1">
    <source>
        <dbReference type="PROSITE" id="PS51831"/>
    </source>
</evidence>
<dbReference type="EMBL" id="ML977312">
    <property type="protein sequence ID" value="KAF2121549.1"/>
    <property type="molecule type" value="Genomic_DNA"/>
</dbReference>
<keyword evidence="3" id="KW-1185">Reference proteome</keyword>
<dbReference type="OrthoDB" id="2378324at2759"/>
<dbReference type="SUPFAM" id="SSF109604">
    <property type="entry name" value="HD-domain/PDEase-like"/>
    <property type="match status" value="1"/>
</dbReference>
<dbReference type="Pfam" id="PF01966">
    <property type="entry name" value="HD"/>
    <property type="match status" value="1"/>
</dbReference>
<dbReference type="InterPro" id="IPR006674">
    <property type="entry name" value="HD_domain"/>
</dbReference>
<sequence length="232" mass="25343">MCPPSAFGSSDNAATPIPSETLTSAVPSTTISKAAFELAASLLSPAILNHSLRVFLYAKILAEKTSSAYFLEPAQLDLLFTACILHDIGTTNQYDGEQRFEVEGADAAVGLLEQYDIKGKDAHDVWVAIAIHTSPQIAERISELAKIVRLAVLFDFNREEGFAEAVKNVDLKSLRAERENEMPRLGIEKVLGDAVVAQALKRPRKAPPASWPNNLYRAHLAEPEWKGVNKGF</sequence>
<protein>
    <recommendedName>
        <fullName evidence="1">HD domain-containing protein</fullName>
    </recommendedName>
</protein>
<dbReference type="PROSITE" id="PS51831">
    <property type="entry name" value="HD"/>
    <property type="match status" value="1"/>
</dbReference>
<proteinExistence type="predicted"/>
<evidence type="ECO:0000313" key="3">
    <source>
        <dbReference type="Proteomes" id="UP000799770"/>
    </source>
</evidence>
<dbReference type="AlphaFoldDB" id="A0A6A5ZQ10"/>
<gene>
    <name evidence="2" type="ORF">BDV96DRAFT_564538</name>
</gene>
<accession>A0A6A5ZQ10</accession>
<reference evidence="2" key="1">
    <citation type="journal article" date="2020" name="Stud. Mycol.">
        <title>101 Dothideomycetes genomes: a test case for predicting lifestyles and emergence of pathogens.</title>
        <authorList>
            <person name="Haridas S."/>
            <person name="Albert R."/>
            <person name="Binder M."/>
            <person name="Bloem J."/>
            <person name="Labutti K."/>
            <person name="Salamov A."/>
            <person name="Andreopoulos B."/>
            <person name="Baker S."/>
            <person name="Barry K."/>
            <person name="Bills G."/>
            <person name="Bluhm B."/>
            <person name="Cannon C."/>
            <person name="Castanera R."/>
            <person name="Culley D."/>
            <person name="Daum C."/>
            <person name="Ezra D."/>
            <person name="Gonzalez J."/>
            <person name="Henrissat B."/>
            <person name="Kuo A."/>
            <person name="Liang C."/>
            <person name="Lipzen A."/>
            <person name="Lutzoni F."/>
            <person name="Magnuson J."/>
            <person name="Mondo S."/>
            <person name="Nolan M."/>
            <person name="Ohm R."/>
            <person name="Pangilinan J."/>
            <person name="Park H.-J."/>
            <person name="Ramirez L."/>
            <person name="Alfaro M."/>
            <person name="Sun H."/>
            <person name="Tritt A."/>
            <person name="Yoshinaga Y."/>
            <person name="Zwiers L.-H."/>
            <person name="Turgeon B."/>
            <person name="Goodwin S."/>
            <person name="Spatafora J."/>
            <person name="Crous P."/>
            <person name="Grigoriev I."/>
        </authorList>
    </citation>
    <scope>NUCLEOTIDE SEQUENCE</scope>
    <source>
        <strain evidence="2">CBS 627.86</strain>
    </source>
</reference>
<evidence type="ECO:0000313" key="2">
    <source>
        <dbReference type="EMBL" id="KAF2121549.1"/>
    </source>
</evidence>
<dbReference type="Proteomes" id="UP000799770">
    <property type="component" value="Unassembled WGS sequence"/>
</dbReference>